<dbReference type="RefSeq" id="WP_225696611.1">
    <property type="nucleotide sequence ID" value="NZ_JAIXNE010000001.1"/>
</dbReference>
<evidence type="ECO:0000259" key="3">
    <source>
        <dbReference type="PROSITE" id="PS51866"/>
    </source>
</evidence>
<dbReference type="InterPro" id="IPR005116">
    <property type="entry name" value="Transp-assoc_OB_typ1"/>
</dbReference>
<proteinExistence type="predicted"/>
<protein>
    <submittedName>
        <fullName evidence="4">TOBE domain-containing protein</fullName>
    </submittedName>
</protein>
<dbReference type="GO" id="GO:0015689">
    <property type="term" value="P:molybdate ion transport"/>
    <property type="evidence" value="ECO:0007669"/>
    <property type="project" value="InterPro"/>
</dbReference>
<evidence type="ECO:0000313" key="4">
    <source>
        <dbReference type="EMBL" id="MCA6073495.1"/>
    </source>
</evidence>
<sequence length="132" mass="14340">MNRIQATITEVSSSGNLSIVKLAVAKIPLSAVILDTIETSPFVQVGNLVSVLFKETEVTIADITVERISLRNRFPGEIVEIETGKLLTRLQLKTDAGMIRALITTESANELQLAQGSEVVAMIKTNELMLSE</sequence>
<dbReference type="NCBIfam" id="TIGR00638">
    <property type="entry name" value="Mop"/>
    <property type="match status" value="1"/>
</dbReference>
<dbReference type="AlphaFoldDB" id="A0A9X1HM24"/>
<dbReference type="Pfam" id="PF03459">
    <property type="entry name" value="TOBE"/>
    <property type="match status" value="1"/>
</dbReference>
<dbReference type="InterPro" id="IPR008995">
    <property type="entry name" value="Mo/tungstate-bd_C_term_dom"/>
</dbReference>
<keyword evidence="1 2" id="KW-0500">Molybdenum</keyword>
<keyword evidence="5" id="KW-1185">Reference proteome</keyword>
<accession>A0A9X1HM24</accession>
<dbReference type="InterPro" id="IPR004606">
    <property type="entry name" value="Mop_domain"/>
</dbReference>
<dbReference type="SUPFAM" id="SSF50331">
    <property type="entry name" value="MOP-like"/>
    <property type="match status" value="1"/>
</dbReference>
<name>A0A9X1HM24_9BACT</name>
<gene>
    <name evidence="4" type="ORF">LDX50_01390</name>
</gene>
<evidence type="ECO:0000313" key="5">
    <source>
        <dbReference type="Proteomes" id="UP001139409"/>
    </source>
</evidence>
<dbReference type="Proteomes" id="UP001139409">
    <property type="component" value="Unassembled WGS sequence"/>
</dbReference>
<comment type="caution">
    <text evidence="4">The sequence shown here is derived from an EMBL/GenBank/DDBJ whole genome shotgun (WGS) entry which is preliminary data.</text>
</comment>
<dbReference type="Gene3D" id="2.40.50.100">
    <property type="match status" value="2"/>
</dbReference>
<evidence type="ECO:0000256" key="2">
    <source>
        <dbReference type="PROSITE-ProRule" id="PRU01213"/>
    </source>
</evidence>
<feature type="domain" description="Mop" evidence="3">
    <location>
        <begin position="67"/>
        <end position="132"/>
    </location>
</feature>
<evidence type="ECO:0000256" key="1">
    <source>
        <dbReference type="ARBA" id="ARBA00022505"/>
    </source>
</evidence>
<dbReference type="PROSITE" id="PS51866">
    <property type="entry name" value="MOP"/>
    <property type="match status" value="1"/>
</dbReference>
<organism evidence="4 5">
    <name type="scientific">Fulvivirga sedimenti</name>
    <dbReference type="NCBI Taxonomy" id="2879465"/>
    <lineage>
        <taxon>Bacteria</taxon>
        <taxon>Pseudomonadati</taxon>
        <taxon>Bacteroidota</taxon>
        <taxon>Cytophagia</taxon>
        <taxon>Cytophagales</taxon>
        <taxon>Fulvivirgaceae</taxon>
        <taxon>Fulvivirga</taxon>
    </lineage>
</organism>
<reference evidence="4" key="1">
    <citation type="submission" date="2021-09" db="EMBL/GenBank/DDBJ databases">
        <title>Fulvivirga sp. isolated from coastal sediment.</title>
        <authorList>
            <person name="Yu H."/>
        </authorList>
    </citation>
    <scope>NUCLEOTIDE SEQUENCE</scope>
    <source>
        <strain evidence="4">1062</strain>
    </source>
</reference>
<dbReference type="EMBL" id="JAIXNE010000001">
    <property type="protein sequence ID" value="MCA6073495.1"/>
    <property type="molecule type" value="Genomic_DNA"/>
</dbReference>